<sequence length="277" mass="28697">METISNLTAAASKAVWGGNQTANKEPVSGVQGDTKQGEPYDAGNLGTTSTPALETPQQEKVAQNFGSHGEERATGPGHEAPVSKPTETTNAASATPSVPAPNPHSKDTSAGQNDTRDPAQADKGNKDLHDVDDTSEGTDVKLGEGPGPQPIEKLAKEHGGDAGNAPVEGTSHKPTEVGSEGATESSKSENQPHDPKEDEYVTASGFAADGGDFDASKPGAGREADRLMEQKGIHLGESGNSDHSKTESHSSGKHHGSDEKKDKPSIGERIKAKLHKH</sequence>
<feature type="region of interest" description="Disordered" evidence="1">
    <location>
        <begin position="1"/>
        <end position="277"/>
    </location>
</feature>
<evidence type="ECO:0008006" key="4">
    <source>
        <dbReference type="Google" id="ProtNLM"/>
    </source>
</evidence>
<organism evidence="2 3">
    <name type="scientific">Fusarium acutatum</name>
    <dbReference type="NCBI Taxonomy" id="78861"/>
    <lineage>
        <taxon>Eukaryota</taxon>
        <taxon>Fungi</taxon>
        <taxon>Dikarya</taxon>
        <taxon>Ascomycota</taxon>
        <taxon>Pezizomycotina</taxon>
        <taxon>Sordariomycetes</taxon>
        <taxon>Hypocreomycetidae</taxon>
        <taxon>Hypocreales</taxon>
        <taxon>Nectriaceae</taxon>
        <taxon>Fusarium</taxon>
        <taxon>Fusarium fujikuroi species complex</taxon>
    </lineage>
</organism>
<proteinExistence type="predicted"/>
<dbReference type="Proteomes" id="UP000536711">
    <property type="component" value="Unassembled WGS sequence"/>
</dbReference>
<dbReference type="EMBL" id="JAADJF010000429">
    <property type="protein sequence ID" value="KAF4417568.1"/>
    <property type="molecule type" value="Genomic_DNA"/>
</dbReference>
<evidence type="ECO:0000313" key="2">
    <source>
        <dbReference type="EMBL" id="KAF4417568.1"/>
    </source>
</evidence>
<feature type="compositionally biased region" description="Polar residues" evidence="1">
    <location>
        <begin position="45"/>
        <end position="66"/>
    </location>
</feature>
<evidence type="ECO:0000313" key="3">
    <source>
        <dbReference type="Proteomes" id="UP000536711"/>
    </source>
</evidence>
<feature type="compositionally biased region" description="Basic and acidic residues" evidence="1">
    <location>
        <begin position="220"/>
        <end position="271"/>
    </location>
</feature>
<feature type="compositionally biased region" description="Basic and acidic residues" evidence="1">
    <location>
        <begin position="186"/>
        <end position="199"/>
    </location>
</feature>
<dbReference type="AlphaFoldDB" id="A0A8H4JE96"/>
<keyword evidence="3" id="KW-1185">Reference proteome</keyword>
<dbReference type="OrthoDB" id="5388207at2759"/>
<comment type="caution">
    <text evidence="2">The sequence shown here is derived from an EMBL/GenBank/DDBJ whole genome shotgun (WGS) entry which is preliminary data.</text>
</comment>
<feature type="compositionally biased region" description="Basic and acidic residues" evidence="1">
    <location>
        <begin position="114"/>
        <end position="142"/>
    </location>
</feature>
<reference evidence="2 3" key="1">
    <citation type="submission" date="2020-01" db="EMBL/GenBank/DDBJ databases">
        <title>Identification and distribution of gene clusters putatively required for synthesis of sphingolipid metabolism inhibitors in phylogenetically diverse species of the filamentous fungus Fusarium.</title>
        <authorList>
            <person name="Kim H.-S."/>
            <person name="Busman M."/>
            <person name="Brown D.W."/>
            <person name="Divon H."/>
            <person name="Uhlig S."/>
            <person name="Proctor R.H."/>
        </authorList>
    </citation>
    <scope>NUCLEOTIDE SEQUENCE [LARGE SCALE GENOMIC DNA]</scope>
    <source>
        <strain evidence="2 3">NRRL 13308</strain>
    </source>
</reference>
<evidence type="ECO:0000256" key="1">
    <source>
        <dbReference type="SAM" id="MobiDB-lite"/>
    </source>
</evidence>
<feature type="compositionally biased region" description="Polar residues" evidence="1">
    <location>
        <begin position="85"/>
        <end position="96"/>
    </location>
</feature>
<protein>
    <recommendedName>
        <fullName evidence="4">Glycine-rich cell wall structural protein 1</fullName>
    </recommendedName>
</protein>
<accession>A0A8H4JE96</accession>
<name>A0A8H4JE96_9HYPO</name>
<gene>
    <name evidence="2" type="ORF">FACUT_12140</name>
</gene>